<dbReference type="GO" id="GO:0003713">
    <property type="term" value="F:transcription coactivator activity"/>
    <property type="evidence" value="ECO:0007669"/>
    <property type="project" value="TreeGrafter"/>
</dbReference>
<proteinExistence type="inferred from homology"/>
<dbReference type="Pfam" id="PF06333">
    <property type="entry name" value="Med13_C"/>
    <property type="match status" value="1"/>
</dbReference>
<dbReference type="PANTHER" id="PTHR48249:SF3">
    <property type="entry name" value="MEDIATOR OF RNA POLYMERASE II TRANSCRIPTION SUBUNIT 13"/>
    <property type="match status" value="1"/>
</dbReference>
<accession>N1Q4S8</accession>
<evidence type="ECO:0000256" key="2">
    <source>
        <dbReference type="ARBA" id="ARBA00009354"/>
    </source>
</evidence>
<evidence type="ECO:0000313" key="16">
    <source>
        <dbReference type="EMBL" id="EME49679.1"/>
    </source>
</evidence>
<keyword evidence="17" id="KW-1185">Reference proteome</keyword>
<dbReference type="OrthoDB" id="103819at2759"/>
<evidence type="ECO:0000256" key="12">
    <source>
        <dbReference type="SAM" id="MobiDB-lite"/>
    </source>
</evidence>
<evidence type="ECO:0000256" key="8">
    <source>
        <dbReference type="ARBA" id="ARBA00023242"/>
    </source>
</evidence>
<dbReference type="InterPro" id="IPR041285">
    <property type="entry name" value="MID_MedPIWI"/>
</dbReference>
<feature type="compositionally biased region" description="Low complexity" evidence="12">
    <location>
        <begin position="1274"/>
        <end position="1285"/>
    </location>
</feature>
<sequence length="1425" mass="154310">MDFLKGCTTNVHAVDNVVGTSYAQYSWRDDQVGVAERLSHVRATVTHLRERNVLCTCTAEDIWVFGQLGDVDKHRLNAVHEALVVAETGTLQNEPANALSSTRTTKDLFLDAIEHAIAYKLARHPNFVHVGPWTWLYTQTELDDDFGTESSVISISTKWSDSGSLYLVPRLFPSSWQPLKDAVADGATSLILAPMGCLARTVLHDAETTTSSGAWNDQVLAALTPENIHLSAGCDWQTVEIVDDSSETVFAWPSHLCLTHRASKAYYSHAFDGKANWRSWFAGAAVHSTFMNPFALAESWFNGASERQRLALHPGSPATQMEELDELPVSSAPADSADANNMSSPFNQGQFDRQTAMTGIYPTPPDGLAQGLANVQTNLATTPSVTNAENVANTNDLVPTNDDLTREAEQPAAADHDDYQMGPEDLFGDVGEIGFGENDVGDADFSFFDEPDDDTMAADEADVTFAAGTQPERLLDHDAVATGETTMVACSSPDILSYDQRLATDTLQSLVDVTDGSLVPVTEEAPQTPVTCPFRGPYEKPLSPFGIRERLLPPPVPASMAQMDGKREGQQRRNSTFQPVDFRTGFDLSSKYALAGAHDGKKHSDSAGPKAPSIGLPFTRKKSRVSGIDRDASGLNAEDDIESEDDSFESSSSESDDELPPRLPWNSRKRKRATSANATNADLGTEMIRLEDFPYDTFSDGQANQTLSSILESRTVGPNSMNLVSTLRIPLDEAQAQRRDLHDGRTSQVNEDILPSMAEGYDFSKDDLICVAQIVSEHSATAFRDVNSAQDEPALCMNGSLKRSVETVLGETLPDSNIHDLGQVALNREPPPRAMPNNGKGPQGQPRPPQRSESTMIGPDFFPLPAPYVKVQRGSDGFEMLPTSLPFWEPLGLAPTSGSKDVQAFCLFPDNADLQRAVRRFMHDIGTAYEGCKHGSHMHVRTGDAKIEIDSYEDGLAPVTLDDDISIFGAFKAYAVTCAQLGKVLASIGHHESERAIVIYMLNPFAGHQALHHLCACFWVLFKTYRENLSKAQRNHSGSDVVLQIVPIHLVASVNTMVVLTSKQAMTIAREVYDRCPPSATLLAGGDSAALPILSAPSIELASAAPKRIGFQLAAEPPSHLLHEGSVLHLAYACSKDWQWVTAAWGDNTGLYQSSVTYSLRGKSLAEVAEEVWERTYEILAARKVTWRLFIVTHQGLDQSMSQCWRSLSKPRAQPLCVTLSSVQLDPVLVADSPASPEAQLKDNSQDGGFLTPASTPQGNNFTSSPDVSGQSNAPATPAPSDTPASALEMETETHLVDVTDETWGVLISPNFSSLIVDVGLANALIFKRGEAAAASSDGSRRSLPGMGVTLHWTIQVKPNGAIDEGSVKQAELTLRELVKMYRNLALLTKAKGLDRGKAVCAPLPVAAAMLGAEGLDGFLPAIQR</sequence>
<reference evidence="16 17" key="2">
    <citation type="journal article" date="2012" name="PLoS Pathog.">
        <title>Diverse lifestyles and strategies of plant pathogenesis encoded in the genomes of eighteen Dothideomycetes fungi.</title>
        <authorList>
            <person name="Ohm R.A."/>
            <person name="Feau N."/>
            <person name="Henrissat B."/>
            <person name="Schoch C.L."/>
            <person name="Horwitz B.A."/>
            <person name="Barry K.W."/>
            <person name="Condon B.J."/>
            <person name="Copeland A.C."/>
            <person name="Dhillon B."/>
            <person name="Glaser F."/>
            <person name="Hesse C.N."/>
            <person name="Kosti I."/>
            <person name="LaButti K."/>
            <person name="Lindquist E.A."/>
            <person name="Lucas S."/>
            <person name="Salamov A.A."/>
            <person name="Bradshaw R.E."/>
            <person name="Ciuffetti L."/>
            <person name="Hamelin R.C."/>
            <person name="Kema G.H.J."/>
            <person name="Lawrence C."/>
            <person name="Scott J.A."/>
            <person name="Spatafora J.W."/>
            <person name="Turgeon B.G."/>
            <person name="de Wit P.J.G.M."/>
            <person name="Zhong S."/>
            <person name="Goodwin S.B."/>
            <person name="Grigoriev I.V."/>
        </authorList>
    </citation>
    <scope>NUCLEOTIDE SEQUENCE [LARGE SCALE GENOMIC DNA]</scope>
    <source>
        <strain evidence="17">NZE10 / CBS 128990</strain>
    </source>
</reference>
<dbReference type="Proteomes" id="UP000016933">
    <property type="component" value="Unassembled WGS sequence"/>
</dbReference>
<evidence type="ECO:0000259" key="13">
    <source>
        <dbReference type="Pfam" id="PF06333"/>
    </source>
</evidence>
<evidence type="ECO:0000256" key="5">
    <source>
        <dbReference type="ARBA" id="ARBA00023015"/>
    </source>
</evidence>
<dbReference type="InterPro" id="IPR009401">
    <property type="entry name" value="Med13_C"/>
</dbReference>
<dbReference type="GO" id="GO:0045944">
    <property type="term" value="P:positive regulation of transcription by RNA polymerase II"/>
    <property type="evidence" value="ECO:0007669"/>
    <property type="project" value="TreeGrafter"/>
</dbReference>
<keyword evidence="6 11" id="KW-0010">Activator</keyword>
<dbReference type="EMBL" id="KB446535">
    <property type="protein sequence ID" value="EME49679.1"/>
    <property type="molecule type" value="Genomic_DNA"/>
</dbReference>
<comment type="function">
    <text evidence="9 11">Component of the SRB8-11 complex. The SRB8-11 complex is a regulatory module of the Mediator complex which is itself involved in regulation of basal and activated RNA polymerase II-dependent transcription. The SRB8-11 complex may be involved in the transcriptional repression of a subset of genes regulated by Mediator. It may inhibit the association of the Mediator complex with RNA polymerase II to form the holoenzyme complex.</text>
</comment>
<evidence type="ECO:0000256" key="3">
    <source>
        <dbReference type="ARBA" id="ARBA00019618"/>
    </source>
</evidence>
<feature type="domain" description="MID" evidence="15">
    <location>
        <begin position="900"/>
        <end position="1078"/>
    </location>
</feature>
<protein>
    <recommendedName>
        <fullName evidence="3 11">Mediator of RNA polymerase II transcription subunit 13</fullName>
    </recommendedName>
    <alternativeName>
        <fullName evidence="10 11">Mediator complex subunit 13</fullName>
    </alternativeName>
</protein>
<feature type="compositionally biased region" description="Low complexity" evidence="12">
    <location>
        <begin position="330"/>
        <end position="345"/>
    </location>
</feature>
<keyword evidence="7 11" id="KW-0804">Transcription</keyword>
<evidence type="ECO:0000256" key="4">
    <source>
        <dbReference type="ARBA" id="ARBA00022491"/>
    </source>
</evidence>
<feature type="compositionally biased region" description="Polar residues" evidence="12">
    <location>
        <begin position="1246"/>
        <end position="1273"/>
    </location>
</feature>
<feature type="compositionally biased region" description="Acidic residues" evidence="12">
    <location>
        <begin position="637"/>
        <end position="658"/>
    </location>
</feature>
<dbReference type="eggNOG" id="KOG3600">
    <property type="taxonomic scope" value="Eukaryota"/>
</dbReference>
<dbReference type="HOGENOM" id="CLU_002210_1_0_1"/>
<evidence type="ECO:0000259" key="15">
    <source>
        <dbReference type="Pfam" id="PF18296"/>
    </source>
</evidence>
<evidence type="ECO:0000256" key="1">
    <source>
        <dbReference type="ARBA" id="ARBA00004123"/>
    </source>
</evidence>
<dbReference type="Pfam" id="PF18296">
    <property type="entry name" value="MID_MedPIWI"/>
    <property type="match status" value="1"/>
</dbReference>
<comment type="subcellular location">
    <subcellularLocation>
        <location evidence="1 11">Nucleus</location>
    </subcellularLocation>
</comment>
<dbReference type="InterPro" id="IPR051139">
    <property type="entry name" value="Mediator_complx_sub13"/>
</dbReference>
<keyword evidence="4 11" id="KW-0678">Repressor</keyword>
<feature type="region of interest" description="Disordered" evidence="12">
    <location>
        <begin position="597"/>
        <end position="678"/>
    </location>
</feature>
<dbReference type="GO" id="GO:0016592">
    <property type="term" value="C:mediator complex"/>
    <property type="evidence" value="ECO:0007669"/>
    <property type="project" value="InterPro"/>
</dbReference>
<evidence type="ECO:0000256" key="10">
    <source>
        <dbReference type="ARBA" id="ARBA00032008"/>
    </source>
</evidence>
<dbReference type="STRING" id="675120.N1Q4S8"/>
<reference evidence="17" key="1">
    <citation type="journal article" date="2012" name="PLoS Genet.">
        <title>The genomes of the fungal plant pathogens Cladosporium fulvum and Dothistroma septosporum reveal adaptation to different hosts and lifestyles but also signatures of common ancestry.</title>
        <authorList>
            <person name="de Wit P.J.G.M."/>
            <person name="van der Burgt A."/>
            <person name="Oekmen B."/>
            <person name="Stergiopoulos I."/>
            <person name="Abd-Elsalam K.A."/>
            <person name="Aerts A.L."/>
            <person name="Bahkali A.H."/>
            <person name="Beenen H.G."/>
            <person name="Chettri P."/>
            <person name="Cox M.P."/>
            <person name="Datema E."/>
            <person name="de Vries R.P."/>
            <person name="Dhillon B."/>
            <person name="Ganley A.R."/>
            <person name="Griffiths S.A."/>
            <person name="Guo Y."/>
            <person name="Hamelin R.C."/>
            <person name="Henrissat B."/>
            <person name="Kabir M.S."/>
            <person name="Jashni M.K."/>
            <person name="Kema G."/>
            <person name="Klaubauf S."/>
            <person name="Lapidus A."/>
            <person name="Levasseur A."/>
            <person name="Lindquist E."/>
            <person name="Mehrabi R."/>
            <person name="Ohm R.A."/>
            <person name="Owen T.J."/>
            <person name="Salamov A."/>
            <person name="Schwelm A."/>
            <person name="Schijlen E."/>
            <person name="Sun H."/>
            <person name="van den Burg H.A."/>
            <person name="van Ham R.C.H.J."/>
            <person name="Zhang S."/>
            <person name="Goodwin S.B."/>
            <person name="Grigoriev I.V."/>
            <person name="Collemare J."/>
            <person name="Bradshaw R.E."/>
        </authorList>
    </citation>
    <scope>NUCLEOTIDE SEQUENCE [LARGE SCALE GENOMIC DNA]</scope>
    <source>
        <strain evidence="17">NZE10 / CBS 128990</strain>
    </source>
</reference>
<evidence type="ECO:0000256" key="7">
    <source>
        <dbReference type="ARBA" id="ARBA00023163"/>
    </source>
</evidence>
<evidence type="ECO:0000259" key="14">
    <source>
        <dbReference type="Pfam" id="PF11597"/>
    </source>
</evidence>
<feature type="region of interest" description="Disordered" evidence="12">
    <location>
        <begin position="555"/>
        <end position="581"/>
    </location>
</feature>
<dbReference type="PANTHER" id="PTHR48249">
    <property type="entry name" value="MEDIATOR OF RNA POLYMERASE II TRANSCRIPTION SUBUNIT 13"/>
    <property type="match status" value="1"/>
</dbReference>
<name>N1Q4S8_DOTSN</name>
<feature type="region of interest" description="Disordered" evidence="12">
    <location>
        <begin position="826"/>
        <end position="855"/>
    </location>
</feature>
<feature type="domain" description="Mediator complex subunit Med13 N-terminal" evidence="14">
    <location>
        <begin position="1"/>
        <end position="261"/>
    </location>
</feature>
<comment type="subunit">
    <text evidence="11">Component of the SRB8-11 complex, which itself associates with the Mediator complex.</text>
</comment>
<feature type="region of interest" description="Disordered" evidence="12">
    <location>
        <begin position="322"/>
        <end position="350"/>
    </location>
</feature>
<dbReference type="InterPro" id="IPR021643">
    <property type="entry name" value="Mediator_Med13_N"/>
</dbReference>
<evidence type="ECO:0000256" key="11">
    <source>
        <dbReference type="RuleBase" id="RU364134"/>
    </source>
</evidence>
<evidence type="ECO:0000256" key="9">
    <source>
        <dbReference type="ARBA" id="ARBA00025661"/>
    </source>
</evidence>
<evidence type="ECO:0000313" key="17">
    <source>
        <dbReference type="Proteomes" id="UP000016933"/>
    </source>
</evidence>
<keyword evidence="8 11" id="KW-0539">Nucleus</keyword>
<evidence type="ECO:0000256" key="6">
    <source>
        <dbReference type="ARBA" id="ARBA00023159"/>
    </source>
</evidence>
<dbReference type="Pfam" id="PF11597">
    <property type="entry name" value="Med13_N"/>
    <property type="match status" value="1"/>
</dbReference>
<organism evidence="16 17">
    <name type="scientific">Dothistroma septosporum (strain NZE10 / CBS 128990)</name>
    <name type="common">Red band needle blight fungus</name>
    <name type="synonym">Mycosphaerella pini</name>
    <dbReference type="NCBI Taxonomy" id="675120"/>
    <lineage>
        <taxon>Eukaryota</taxon>
        <taxon>Fungi</taxon>
        <taxon>Dikarya</taxon>
        <taxon>Ascomycota</taxon>
        <taxon>Pezizomycotina</taxon>
        <taxon>Dothideomycetes</taxon>
        <taxon>Dothideomycetidae</taxon>
        <taxon>Mycosphaerellales</taxon>
        <taxon>Mycosphaerellaceae</taxon>
        <taxon>Dothistroma</taxon>
    </lineage>
</organism>
<gene>
    <name evidence="16" type="ORF">DOTSEDRAFT_40843</name>
</gene>
<feature type="domain" description="Mediator complex subunit Med13 C-terminal" evidence="13">
    <location>
        <begin position="1096"/>
        <end position="1409"/>
    </location>
</feature>
<feature type="region of interest" description="Disordered" evidence="12">
    <location>
        <begin position="1235"/>
        <end position="1285"/>
    </location>
</feature>
<dbReference type="OMA" id="DRCTLFG"/>
<keyword evidence="5 11" id="KW-0805">Transcription regulation</keyword>
<comment type="similarity">
    <text evidence="2 11">Belongs to the Mediator complex subunit 13 family.</text>
</comment>